<name>A0AAE9KMD9_ALCFA</name>
<evidence type="ECO:0000313" key="3">
    <source>
        <dbReference type="Proteomes" id="UP000830925"/>
    </source>
</evidence>
<evidence type="ECO:0000313" key="2">
    <source>
        <dbReference type="EMBL" id="UPL20148.1"/>
    </source>
</evidence>
<protein>
    <recommendedName>
        <fullName evidence="1">CBS domain-containing protein</fullName>
    </recommendedName>
</protein>
<dbReference type="RefSeq" id="WP_247965672.1">
    <property type="nucleotide sequence ID" value="NZ_CP095873.1"/>
</dbReference>
<organism evidence="2 3">
    <name type="scientific">Alcaligenes faecalis</name>
    <dbReference type="NCBI Taxonomy" id="511"/>
    <lineage>
        <taxon>Bacteria</taxon>
        <taxon>Pseudomonadati</taxon>
        <taxon>Pseudomonadota</taxon>
        <taxon>Betaproteobacteria</taxon>
        <taxon>Burkholderiales</taxon>
        <taxon>Alcaligenaceae</taxon>
        <taxon>Alcaligenes</taxon>
    </lineage>
</organism>
<sequence length="258" mass="28633">MHASDLLPAERIALRDRLRAARYAALADAEGFHEVCYAVEALGMRLHGTKSTIHGYWRSLRDLAEHSPLFNSLPAQFPAFFTRFDALYETLRRARNDAMHSGSYARHATAAAVELCIGLEESLMNAADAKLTVADYMVKAPVSVEPWQPVAHARQLMLAHSFSYLPILYDGRWKLLSELAVVGYLHPMNRERKETALAQSVAAAVGTGLILLPAKKVKPTDEVSTLIERSVARPTPTLWLVVEAKNRLTGVLSPFELM</sequence>
<feature type="domain" description="CBS" evidence="1">
    <location>
        <begin position="133"/>
        <end position="172"/>
    </location>
</feature>
<accession>A0AAE9KMD9</accession>
<dbReference type="Gene3D" id="3.10.580.10">
    <property type="entry name" value="CBS-domain"/>
    <property type="match status" value="1"/>
</dbReference>
<dbReference type="Proteomes" id="UP000830925">
    <property type="component" value="Chromosome"/>
</dbReference>
<reference evidence="2" key="1">
    <citation type="submission" date="2022-04" db="EMBL/GenBank/DDBJ databases">
        <title>Genomic mining of Alcaligenes faecalis D334 producing ectoin and derivatives.</title>
        <authorList>
            <person name="Doan V.T."/>
            <person name="Quach N.T."/>
            <person name="Vu T.-H.-N."/>
            <person name="Phi Q.-T."/>
        </authorList>
    </citation>
    <scope>NUCLEOTIDE SEQUENCE</scope>
    <source>
        <strain evidence="2">D334</strain>
    </source>
</reference>
<dbReference type="InterPro" id="IPR046342">
    <property type="entry name" value="CBS_dom_sf"/>
</dbReference>
<dbReference type="EMBL" id="CP095873">
    <property type="protein sequence ID" value="UPL20148.1"/>
    <property type="molecule type" value="Genomic_DNA"/>
</dbReference>
<proteinExistence type="predicted"/>
<gene>
    <name evidence="2" type="ORF">MXF72_12000</name>
</gene>
<dbReference type="SUPFAM" id="SSF54631">
    <property type="entry name" value="CBS-domain pair"/>
    <property type="match status" value="1"/>
</dbReference>
<dbReference type="AlphaFoldDB" id="A0AAE9KMD9"/>
<dbReference type="InterPro" id="IPR000644">
    <property type="entry name" value="CBS_dom"/>
</dbReference>
<dbReference type="Pfam" id="PF00571">
    <property type="entry name" value="CBS"/>
    <property type="match status" value="1"/>
</dbReference>
<evidence type="ECO:0000259" key="1">
    <source>
        <dbReference type="Pfam" id="PF00571"/>
    </source>
</evidence>